<organism evidence="3 4">
    <name type="scientific">Achlya hypogyna</name>
    <name type="common">Oomycete</name>
    <name type="synonym">Protoachlya hypogyna</name>
    <dbReference type="NCBI Taxonomy" id="1202772"/>
    <lineage>
        <taxon>Eukaryota</taxon>
        <taxon>Sar</taxon>
        <taxon>Stramenopiles</taxon>
        <taxon>Oomycota</taxon>
        <taxon>Saprolegniomycetes</taxon>
        <taxon>Saprolegniales</taxon>
        <taxon>Achlyaceae</taxon>
        <taxon>Achlya</taxon>
    </lineage>
</organism>
<keyword evidence="3" id="KW-0645">Protease</keyword>
<evidence type="ECO:0000256" key="1">
    <source>
        <dbReference type="ARBA" id="ARBA00008542"/>
    </source>
</evidence>
<evidence type="ECO:0000313" key="3">
    <source>
        <dbReference type="EMBL" id="OQR96794.1"/>
    </source>
</evidence>
<sequence>MTKTILILVGDYVEDYEAMVPYQTLLTLGYKVHAVCPGKVAGDVVKTCVHDFEGDQTYSEKRGHNFVLNHAFDDVTDAALAGYDGLYIPGGRAPEYLRMNPRVVGIVQHFGKHNKPIASICHGPQILAAAGLLKGRQCTAYPALEVDCVIAGATWASKAADDVCVDGNLVTSPAWPGHPALCAAFIRLLGATIAV</sequence>
<dbReference type="SUPFAM" id="SSF52317">
    <property type="entry name" value="Class I glutamine amidotransferase-like"/>
    <property type="match status" value="1"/>
</dbReference>
<dbReference type="PANTHER" id="PTHR42733:SF2">
    <property type="entry name" value="DJ-1_THIJ_PFPI FAMILY PROTEIN"/>
    <property type="match status" value="1"/>
</dbReference>
<dbReference type="OrthoDB" id="543156at2759"/>
<comment type="similarity">
    <text evidence="1">Belongs to the peptidase C56 family.</text>
</comment>
<dbReference type="GO" id="GO:0006508">
    <property type="term" value="P:proteolysis"/>
    <property type="evidence" value="ECO:0007669"/>
    <property type="project" value="UniProtKB-KW"/>
</dbReference>
<dbReference type="EMBL" id="JNBR01000130">
    <property type="protein sequence ID" value="OQR96794.1"/>
    <property type="molecule type" value="Genomic_DNA"/>
</dbReference>
<dbReference type="CDD" id="cd03169">
    <property type="entry name" value="GATase1_PfpI_1"/>
    <property type="match status" value="1"/>
</dbReference>
<reference evidence="3 4" key="1">
    <citation type="journal article" date="2014" name="Genome Biol. Evol.">
        <title>The secreted proteins of Achlya hypogyna and Thraustotheca clavata identify the ancestral oomycete secretome and reveal gene acquisitions by horizontal gene transfer.</title>
        <authorList>
            <person name="Misner I."/>
            <person name="Blouin N."/>
            <person name="Leonard G."/>
            <person name="Richards T.A."/>
            <person name="Lane C.E."/>
        </authorList>
    </citation>
    <scope>NUCLEOTIDE SEQUENCE [LARGE SCALE GENOMIC DNA]</scope>
    <source>
        <strain evidence="3 4">ATCC 48635</strain>
    </source>
</reference>
<dbReference type="GO" id="GO:0008233">
    <property type="term" value="F:peptidase activity"/>
    <property type="evidence" value="ECO:0007669"/>
    <property type="project" value="UniProtKB-KW"/>
</dbReference>
<dbReference type="Pfam" id="PF01965">
    <property type="entry name" value="DJ-1_PfpI"/>
    <property type="match status" value="1"/>
</dbReference>
<gene>
    <name evidence="3" type="ORF">ACHHYP_13600</name>
</gene>
<dbReference type="InterPro" id="IPR002818">
    <property type="entry name" value="DJ-1/PfpI"/>
</dbReference>
<proteinExistence type="inferred from homology"/>
<keyword evidence="4" id="KW-1185">Reference proteome</keyword>
<dbReference type="InterPro" id="IPR029062">
    <property type="entry name" value="Class_I_gatase-like"/>
</dbReference>
<keyword evidence="3" id="KW-0378">Hydrolase</keyword>
<dbReference type="PROSITE" id="PS51276">
    <property type="entry name" value="PEPTIDASE_C56_PFPI"/>
    <property type="match status" value="1"/>
</dbReference>
<dbReference type="InterPro" id="IPR006286">
    <property type="entry name" value="C56_PfpI-like"/>
</dbReference>
<dbReference type="STRING" id="1202772.A0A1V9ZFL2"/>
<dbReference type="AlphaFoldDB" id="A0A1V9ZFL2"/>
<accession>A0A1V9ZFL2</accession>
<comment type="caution">
    <text evidence="3">The sequence shown here is derived from an EMBL/GenBank/DDBJ whole genome shotgun (WGS) entry which is preliminary data.</text>
</comment>
<dbReference type="PANTHER" id="PTHR42733">
    <property type="entry name" value="DJ-1 PROTEIN"/>
    <property type="match status" value="1"/>
</dbReference>
<evidence type="ECO:0000313" key="4">
    <source>
        <dbReference type="Proteomes" id="UP000243579"/>
    </source>
</evidence>
<feature type="domain" description="DJ-1/PfpI" evidence="2">
    <location>
        <begin position="3"/>
        <end position="186"/>
    </location>
</feature>
<name>A0A1V9ZFL2_ACHHY</name>
<dbReference type="NCBIfam" id="TIGR01382">
    <property type="entry name" value="PfpI"/>
    <property type="match status" value="1"/>
</dbReference>
<evidence type="ECO:0000259" key="2">
    <source>
        <dbReference type="Pfam" id="PF01965"/>
    </source>
</evidence>
<dbReference type="Proteomes" id="UP000243579">
    <property type="component" value="Unassembled WGS sequence"/>
</dbReference>
<protein>
    <submittedName>
        <fullName evidence="3">Intracellular protease, PfpI family</fullName>
    </submittedName>
</protein>
<dbReference type="Gene3D" id="3.40.50.880">
    <property type="match status" value="1"/>
</dbReference>